<dbReference type="Proteomes" id="UP000215059">
    <property type="component" value="Unassembled WGS sequence"/>
</dbReference>
<dbReference type="EMBL" id="NOII01000010">
    <property type="protein sequence ID" value="OYD56862.1"/>
    <property type="molecule type" value="Genomic_DNA"/>
</dbReference>
<name>A0A235F6I0_9BACL</name>
<accession>A0A235F6I0</accession>
<feature type="transmembrane region" description="Helical" evidence="1">
    <location>
        <begin position="121"/>
        <end position="140"/>
    </location>
</feature>
<feature type="transmembrane region" description="Helical" evidence="1">
    <location>
        <begin position="195"/>
        <end position="212"/>
    </location>
</feature>
<protein>
    <recommendedName>
        <fullName evidence="2">DUF2157 domain-containing protein</fullName>
    </recommendedName>
</protein>
<comment type="caution">
    <text evidence="3">The sequence shown here is derived from an EMBL/GenBank/DDBJ whole genome shotgun (WGS) entry which is preliminary data.</text>
</comment>
<keyword evidence="1" id="KW-0812">Transmembrane</keyword>
<keyword evidence="1" id="KW-0472">Membrane</keyword>
<dbReference type="OrthoDB" id="5351773at2"/>
<feature type="transmembrane region" description="Helical" evidence="1">
    <location>
        <begin position="172"/>
        <end position="189"/>
    </location>
</feature>
<keyword evidence="1" id="KW-1133">Transmembrane helix</keyword>
<evidence type="ECO:0000259" key="2">
    <source>
        <dbReference type="Pfam" id="PF09925"/>
    </source>
</evidence>
<evidence type="ECO:0000256" key="1">
    <source>
        <dbReference type="SAM" id="Phobius"/>
    </source>
</evidence>
<feature type="transmembrane region" description="Helical" evidence="1">
    <location>
        <begin position="146"/>
        <end position="165"/>
    </location>
</feature>
<dbReference type="InterPro" id="IPR018677">
    <property type="entry name" value="DUF2157"/>
</dbReference>
<dbReference type="Pfam" id="PF09925">
    <property type="entry name" value="DUF2157"/>
    <property type="match status" value="1"/>
</dbReference>
<feature type="transmembrane region" description="Helical" evidence="1">
    <location>
        <begin position="301"/>
        <end position="317"/>
    </location>
</feature>
<dbReference type="AlphaFoldDB" id="A0A235F6I0"/>
<feature type="transmembrane region" description="Helical" evidence="1">
    <location>
        <begin position="242"/>
        <end position="259"/>
    </location>
</feature>
<feature type="transmembrane region" description="Helical" evidence="1">
    <location>
        <begin position="90"/>
        <end position="109"/>
    </location>
</feature>
<feature type="transmembrane region" description="Helical" evidence="1">
    <location>
        <begin position="219"/>
        <end position="236"/>
    </location>
</feature>
<feature type="transmembrane region" description="Helical" evidence="1">
    <location>
        <begin position="324"/>
        <end position="343"/>
    </location>
</feature>
<feature type="transmembrane region" description="Helical" evidence="1">
    <location>
        <begin position="66"/>
        <end position="84"/>
    </location>
</feature>
<feature type="transmembrane region" description="Helical" evidence="1">
    <location>
        <begin position="349"/>
        <end position="368"/>
    </location>
</feature>
<reference evidence="3 4" key="1">
    <citation type="submission" date="2017-07" db="EMBL/GenBank/DDBJ databases">
        <title>Fictibacillus sp. nov. GDSW-R2A3 Genome sequencing and assembly.</title>
        <authorList>
            <person name="Mayilraj S."/>
        </authorList>
    </citation>
    <scope>NUCLEOTIDE SEQUENCE [LARGE SCALE GENOMIC DNA]</scope>
    <source>
        <strain evidence="3 4">GDSW-R2A3</strain>
    </source>
</reference>
<sequence>MQQGKPAVFFFSAFLHRVNQGGVFLNKKWIHHEGKKWVNEGIVTEEQAQRIAALYPEESNKKITGLLPLFGSLLIGLSILSFIASNWDGITPLFRLLIIALILVGFYTAGERYLAKGQKSLGNSLIILGIISFGAGIILLGQTFNLISYDARLFVLWSLAALYYLYREKQRIFYLVALVLIGYGQFNSFSEFNSFSYVLFILFAAGIGWYTYKANISAYNWIFSFGFSLQALLFFIDMDWNLFWLLLFFTGVYALFDLVENHPWKRPFQQTAVITGLIFAYFLYFTLTNNWNDNLSYPNEILYLLLFIAASGLSVYGKRRNGNMLVIWELLIFVPLFLLTAALSQFVTGIVYLVMLFIFSGLMLEYAYKTENRRRMNAGIFLFLVVTLMAYFNLAWAFLPKSLFFLIGGLLLFGLNAILQRKKKEMLNGGGK</sequence>
<proteinExistence type="predicted"/>
<feature type="transmembrane region" description="Helical" evidence="1">
    <location>
        <begin position="380"/>
        <end position="397"/>
    </location>
</feature>
<evidence type="ECO:0000313" key="4">
    <source>
        <dbReference type="Proteomes" id="UP000215059"/>
    </source>
</evidence>
<feature type="transmembrane region" description="Helical" evidence="1">
    <location>
        <begin position="403"/>
        <end position="419"/>
    </location>
</feature>
<keyword evidence="4" id="KW-1185">Reference proteome</keyword>
<feature type="domain" description="DUF2157" evidence="2">
    <location>
        <begin position="36"/>
        <end position="167"/>
    </location>
</feature>
<feature type="transmembrane region" description="Helical" evidence="1">
    <location>
        <begin position="271"/>
        <end position="289"/>
    </location>
</feature>
<evidence type="ECO:0000313" key="3">
    <source>
        <dbReference type="EMBL" id="OYD56862.1"/>
    </source>
</evidence>
<gene>
    <name evidence="3" type="ORF">CGZ90_15010</name>
</gene>
<organism evidence="3 4">
    <name type="scientific">Fictibacillus aquaticus</name>
    <dbReference type="NCBI Taxonomy" id="2021314"/>
    <lineage>
        <taxon>Bacteria</taxon>
        <taxon>Bacillati</taxon>
        <taxon>Bacillota</taxon>
        <taxon>Bacilli</taxon>
        <taxon>Bacillales</taxon>
        <taxon>Fictibacillaceae</taxon>
        <taxon>Fictibacillus</taxon>
    </lineage>
</organism>